<dbReference type="InterPro" id="IPR010982">
    <property type="entry name" value="Lambda_DNA-bd_dom_sf"/>
</dbReference>
<dbReference type="EMBL" id="CP050468">
    <property type="protein sequence ID" value="UTZ28316.1"/>
    <property type="molecule type" value="Genomic_DNA"/>
</dbReference>
<evidence type="ECO:0000259" key="1">
    <source>
        <dbReference type="PROSITE" id="PS50943"/>
    </source>
</evidence>
<dbReference type="GO" id="GO:0003677">
    <property type="term" value="F:DNA binding"/>
    <property type="evidence" value="ECO:0007669"/>
    <property type="project" value="InterPro"/>
</dbReference>
<sequence length="272" mass="32061">MQFDRLQFADALKHFRKKYQYSQDSLAELLSSSHRVFSSLNQATLSQWERQKIEPTLLRRLGIAHFFQQPYHYDSQELKVVKKALQHPVNSQILSTVYNYEITHTGHVPFDKLEEEDRALVIDSHLRMNGGDIIDTLNQLELNQPKIYCFYYRKMLVGHVVYEQKNNSIYLVSVVFLTKSIRTQILNHIAGISRGLMIYFPIRDHSLSQFMEDCFLERCCSNHSITFYTGASRQFFENPMIKSVMQGFQDFRLVRYEQMLKSKAFKPAHSIQ</sequence>
<proteinExistence type="predicted"/>
<evidence type="ECO:0000313" key="2">
    <source>
        <dbReference type="EMBL" id="UTZ28316.1"/>
    </source>
</evidence>
<reference evidence="2" key="1">
    <citation type="submission" date="2020-03" db="EMBL/GenBank/DDBJ databases">
        <title>Five strains of Vibrio campbellii isolated from Mariana Trench.</title>
        <authorList>
            <person name="Liang J."/>
            <person name="Zhang X.-H."/>
        </authorList>
    </citation>
    <scope>NUCLEOTIDE SEQUENCE</scope>
    <source>
        <strain evidence="2">LJC014</strain>
    </source>
</reference>
<accession>A0AAE9N2K5</accession>
<gene>
    <name evidence="2" type="ORF">HB761_16560</name>
</gene>
<dbReference type="Gene3D" id="1.10.260.40">
    <property type="entry name" value="lambda repressor-like DNA-binding domains"/>
    <property type="match status" value="1"/>
</dbReference>
<dbReference type="CDD" id="cd00093">
    <property type="entry name" value="HTH_XRE"/>
    <property type="match status" value="1"/>
</dbReference>
<dbReference type="SUPFAM" id="SSF47413">
    <property type="entry name" value="lambda repressor-like DNA-binding domains"/>
    <property type="match status" value="1"/>
</dbReference>
<protein>
    <submittedName>
        <fullName evidence="2">Helix-turn-helix transcriptional regulator</fullName>
    </submittedName>
</protein>
<dbReference type="AlphaFoldDB" id="A0AAE9N2K5"/>
<feature type="domain" description="HTH cro/C1-type" evidence="1">
    <location>
        <begin position="12"/>
        <end position="57"/>
    </location>
</feature>
<dbReference type="RefSeq" id="WP_255943135.1">
    <property type="nucleotide sequence ID" value="NZ_CP050468.1"/>
</dbReference>
<dbReference type="Proteomes" id="UP001058687">
    <property type="component" value="Chromosome 2"/>
</dbReference>
<evidence type="ECO:0000313" key="3">
    <source>
        <dbReference type="Proteomes" id="UP001058687"/>
    </source>
</evidence>
<dbReference type="InterPro" id="IPR001387">
    <property type="entry name" value="Cro/C1-type_HTH"/>
</dbReference>
<organism evidence="2 3">
    <name type="scientific">Vibrio campbellii</name>
    <dbReference type="NCBI Taxonomy" id="680"/>
    <lineage>
        <taxon>Bacteria</taxon>
        <taxon>Pseudomonadati</taxon>
        <taxon>Pseudomonadota</taxon>
        <taxon>Gammaproteobacteria</taxon>
        <taxon>Vibrionales</taxon>
        <taxon>Vibrionaceae</taxon>
        <taxon>Vibrio</taxon>
    </lineage>
</organism>
<name>A0AAE9N2K5_9VIBR</name>
<dbReference type="PROSITE" id="PS50943">
    <property type="entry name" value="HTH_CROC1"/>
    <property type="match status" value="1"/>
</dbReference>